<comment type="caution">
    <text evidence="2">The sequence shown here is derived from an EMBL/GenBank/DDBJ whole genome shotgun (WGS) entry which is preliminary data.</text>
</comment>
<dbReference type="Proteomes" id="UP000886885">
    <property type="component" value="Chromosome 9A"/>
</dbReference>
<protein>
    <submittedName>
        <fullName evidence="2">Uncharacterized protein</fullName>
    </submittedName>
</protein>
<dbReference type="AlphaFoldDB" id="A0A8X7Z1H8"/>
<feature type="region of interest" description="Disordered" evidence="1">
    <location>
        <begin position="27"/>
        <end position="49"/>
    </location>
</feature>
<dbReference type="EMBL" id="JAAWWB010000017">
    <property type="protein sequence ID" value="KAG6762628.1"/>
    <property type="molecule type" value="Genomic_DNA"/>
</dbReference>
<dbReference type="PANTHER" id="PTHR35109:SF1">
    <property type="entry name" value="GLUTAMATE RACEMASE"/>
    <property type="match status" value="1"/>
</dbReference>
<gene>
    <name evidence="2" type="ORF">POTOM_033142</name>
</gene>
<organism evidence="2 3">
    <name type="scientific">Populus tomentosa</name>
    <name type="common">Chinese white poplar</name>
    <dbReference type="NCBI Taxonomy" id="118781"/>
    <lineage>
        <taxon>Eukaryota</taxon>
        <taxon>Viridiplantae</taxon>
        <taxon>Streptophyta</taxon>
        <taxon>Embryophyta</taxon>
        <taxon>Tracheophyta</taxon>
        <taxon>Spermatophyta</taxon>
        <taxon>Magnoliopsida</taxon>
        <taxon>eudicotyledons</taxon>
        <taxon>Gunneridae</taxon>
        <taxon>Pentapetalae</taxon>
        <taxon>rosids</taxon>
        <taxon>fabids</taxon>
        <taxon>Malpighiales</taxon>
        <taxon>Salicaceae</taxon>
        <taxon>Saliceae</taxon>
        <taxon>Populus</taxon>
    </lineage>
</organism>
<evidence type="ECO:0000313" key="3">
    <source>
        <dbReference type="Proteomes" id="UP000886885"/>
    </source>
</evidence>
<feature type="compositionally biased region" description="Basic and acidic residues" evidence="1">
    <location>
        <begin position="37"/>
        <end position="49"/>
    </location>
</feature>
<dbReference type="OrthoDB" id="1930788at2759"/>
<keyword evidence="3" id="KW-1185">Reference proteome</keyword>
<sequence>MISKTKMLMLRYDSSCRKTRPALQCHFSSPPSVYQPEKPRKSSIKESKMEDWAPHPRTGIYVPKGHEGVMDDVPEKAASLNQTFWLRNVDGVEKPDPDTPHDPCLFTNPSSYFMITHRAIAVHRAGKEILSTEYANVADAVVNSGRQKRAWIILKFLGPSNSLRQASPFSNYSFLEPHTLSQIEILHFKSPSDNKENEKFQGKLQISP</sequence>
<reference evidence="2" key="1">
    <citation type="journal article" date="2020" name="bioRxiv">
        <title>Hybrid origin of Populus tomentosa Carr. identified through genome sequencing and phylogenomic analysis.</title>
        <authorList>
            <person name="An X."/>
            <person name="Gao K."/>
            <person name="Chen Z."/>
            <person name="Li J."/>
            <person name="Yang X."/>
            <person name="Yang X."/>
            <person name="Zhou J."/>
            <person name="Guo T."/>
            <person name="Zhao T."/>
            <person name="Huang S."/>
            <person name="Miao D."/>
            <person name="Khan W.U."/>
            <person name="Rao P."/>
            <person name="Ye M."/>
            <person name="Lei B."/>
            <person name="Liao W."/>
            <person name="Wang J."/>
            <person name="Ji L."/>
            <person name="Li Y."/>
            <person name="Guo B."/>
            <person name="Mustafa N.S."/>
            <person name="Li S."/>
            <person name="Yun Q."/>
            <person name="Keller S.R."/>
            <person name="Mao J."/>
            <person name="Zhang R."/>
            <person name="Strauss S.H."/>
        </authorList>
    </citation>
    <scope>NUCLEOTIDE SEQUENCE</scope>
    <source>
        <strain evidence="2">GM15</strain>
        <tissue evidence="2">Leaf</tissue>
    </source>
</reference>
<evidence type="ECO:0000256" key="1">
    <source>
        <dbReference type="SAM" id="MobiDB-lite"/>
    </source>
</evidence>
<name>A0A8X7Z1H8_POPTO</name>
<proteinExistence type="predicted"/>
<dbReference type="PANTHER" id="PTHR35109">
    <property type="entry name" value="GLUTAMATE RACEMASE"/>
    <property type="match status" value="1"/>
</dbReference>
<evidence type="ECO:0000313" key="2">
    <source>
        <dbReference type="EMBL" id="KAG6762628.1"/>
    </source>
</evidence>
<accession>A0A8X7Z1H8</accession>